<organism evidence="9 10">
    <name type="scientific">Burkholderia theae</name>
    <dbReference type="NCBI Taxonomy" id="3143496"/>
    <lineage>
        <taxon>Bacteria</taxon>
        <taxon>Pseudomonadati</taxon>
        <taxon>Pseudomonadota</taxon>
        <taxon>Betaproteobacteria</taxon>
        <taxon>Burkholderiales</taxon>
        <taxon>Burkholderiaceae</taxon>
        <taxon>Burkholderia</taxon>
    </lineage>
</organism>
<comment type="subcellular location">
    <subcellularLocation>
        <location evidence="1">Secreted</location>
    </subcellularLocation>
</comment>
<dbReference type="InterPro" id="IPR036896">
    <property type="entry name" value="Avidin-like_sf"/>
</dbReference>
<dbReference type="RefSeq" id="WP_343492215.1">
    <property type="nucleotide sequence ID" value="NZ_JBCPYA010000004.1"/>
</dbReference>
<dbReference type="InterPro" id="IPR051764">
    <property type="entry name" value="Avidin/Streptavidin-rel"/>
</dbReference>
<dbReference type="PRINTS" id="PR00709">
    <property type="entry name" value="AVIDIN"/>
</dbReference>
<evidence type="ECO:0000256" key="1">
    <source>
        <dbReference type="ARBA" id="ARBA00004613"/>
    </source>
</evidence>
<dbReference type="InterPro" id="IPR005469">
    <property type="entry name" value="Avidin"/>
</dbReference>
<evidence type="ECO:0000313" key="10">
    <source>
        <dbReference type="Proteomes" id="UP001466933"/>
    </source>
</evidence>
<dbReference type="SUPFAM" id="SSF50876">
    <property type="entry name" value="Avidin/streptavidin"/>
    <property type="match status" value="1"/>
</dbReference>
<dbReference type="PANTHER" id="PTHR34399">
    <property type="entry name" value="AVIDIN-RELATED"/>
    <property type="match status" value="1"/>
</dbReference>
<evidence type="ECO:0000256" key="4">
    <source>
        <dbReference type="ARBA" id="ARBA00022729"/>
    </source>
</evidence>
<evidence type="ECO:0000256" key="2">
    <source>
        <dbReference type="ARBA" id="ARBA00006297"/>
    </source>
</evidence>
<sequence length="151" mass="16040">MKKTLASLAILGTLALPSLADAATCQNPTGSWRNELNSTMNITSVAPTGAITGTYISPSGTTGQTFPLSGWFYAAPPANNGLDQVTLVTFSVNWNNGSANYNSITTWSGLCQVTNGTPTITALYYYSNAFAQYSWKHVNTGQNVFTPLVSQ</sequence>
<keyword evidence="7" id="KW-0092">Biotin</keyword>
<feature type="signal peptide" evidence="8">
    <location>
        <begin position="1"/>
        <end position="22"/>
    </location>
</feature>
<evidence type="ECO:0000256" key="5">
    <source>
        <dbReference type="ARBA" id="ARBA00023157"/>
    </source>
</evidence>
<protein>
    <submittedName>
        <fullName evidence="9">Avidin/streptavidin family protein</fullName>
    </submittedName>
</protein>
<dbReference type="InterPro" id="IPR005468">
    <property type="entry name" value="Avidin/str"/>
</dbReference>
<evidence type="ECO:0000313" key="9">
    <source>
        <dbReference type="EMBL" id="MEN2470838.1"/>
    </source>
</evidence>
<evidence type="ECO:0000256" key="3">
    <source>
        <dbReference type="ARBA" id="ARBA00022525"/>
    </source>
</evidence>
<keyword evidence="5" id="KW-1015">Disulfide bond</keyword>
<feature type="chain" id="PRO_5047142794" evidence="8">
    <location>
        <begin position="23"/>
        <end position="151"/>
    </location>
</feature>
<dbReference type="Pfam" id="PF01382">
    <property type="entry name" value="Avidin"/>
    <property type="match status" value="1"/>
</dbReference>
<evidence type="ECO:0000256" key="6">
    <source>
        <dbReference type="ARBA" id="ARBA00023180"/>
    </source>
</evidence>
<dbReference type="Proteomes" id="UP001466933">
    <property type="component" value="Unassembled WGS sequence"/>
</dbReference>
<proteinExistence type="inferred from homology"/>
<comment type="similarity">
    <text evidence="2">Belongs to the avidin/streptavidin family.</text>
</comment>
<keyword evidence="6" id="KW-0325">Glycoprotein</keyword>
<keyword evidence="3" id="KW-0964">Secreted</keyword>
<dbReference type="EMBL" id="JBCPYA010000004">
    <property type="protein sequence ID" value="MEN2470838.1"/>
    <property type="molecule type" value="Genomic_DNA"/>
</dbReference>
<keyword evidence="4 8" id="KW-0732">Signal</keyword>
<evidence type="ECO:0000256" key="8">
    <source>
        <dbReference type="SAM" id="SignalP"/>
    </source>
</evidence>
<dbReference type="PROSITE" id="PS51326">
    <property type="entry name" value="AVIDIN_2"/>
    <property type="match status" value="1"/>
</dbReference>
<name>A0ABU9WFM2_9BURK</name>
<comment type="caution">
    <text evidence="9">The sequence shown here is derived from an EMBL/GenBank/DDBJ whole genome shotgun (WGS) entry which is preliminary data.</text>
</comment>
<reference evidence="9 10" key="1">
    <citation type="submission" date="2024-05" db="EMBL/GenBank/DDBJ databases">
        <title>Burkholderia sp. Nov. a novel bacteria isolated from rhizosphere soil of Camellia sinensis.</title>
        <authorList>
            <person name="Dong Y."/>
        </authorList>
    </citation>
    <scope>NUCLEOTIDE SEQUENCE [LARGE SCALE GENOMIC DNA]</scope>
    <source>
        <strain evidence="9 10">GS2Y</strain>
    </source>
</reference>
<keyword evidence="10" id="KW-1185">Reference proteome</keyword>
<dbReference type="PANTHER" id="PTHR34399:SF3">
    <property type="entry name" value="AVID PROTEIN-RELATED"/>
    <property type="match status" value="1"/>
</dbReference>
<accession>A0ABU9WFM2</accession>
<evidence type="ECO:0000256" key="7">
    <source>
        <dbReference type="ARBA" id="ARBA00023267"/>
    </source>
</evidence>
<gene>
    <name evidence="9" type="ORF">VOI36_13150</name>
</gene>
<dbReference type="Gene3D" id="2.40.128.30">
    <property type="entry name" value="Avidin-like"/>
    <property type="match status" value="1"/>
</dbReference>